<accession>A0A518BDB9</accession>
<sequence length="155" mass="15701" precursor="true">MTRLLLAAAALLLAACASTNDHHDAQDSAALAASAADSYVLTACPVSGEPLPAEGYSTANVAGHETRFCCASCASMAAADPATWGPLIEQSLIEVQVDDYPLTTCAVAGTELGSMGEPVDVLAGDTLVRLCCAGCANAVKADPDKYAAIVAEARR</sequence>
<evidence type="ECO:0000313" key="3">
    <source>
        <dbReference type="Proteomes" id="UP000316921"/>
    </source>
</evidence>
<organism evidence="2 3">
    <name type="scientific">Engelhardtia mirabilis</name>
    <dbReference type="NCBI Taxonomy" id="2528011"/>
    <lineage>
        <taxon>Bacteria</taxon>
        <taxon>Pseudomonadati</taxon>
        <taxon>Planctomycetota</taxon>
        <taxon>Planctomycetia</taxon>
        <taxon>Planctomycetia incertae sedis</taxon>
        <taxon>Engelhardtia</taxon>
    </lineage>
</organism>
<dbReference type="EMBL" id="CP036287">
    <property type="protein sequence ID" value="QDU64979.1"/>
    <property type="molecule type" value="Genomic_DNA"/>
</dbReference>
<proteinExistence type="predicted"/>
<reference evidence="2 3" key="1">
    <citation type="submission" date="2019-02" db="EMBL/GenBank/DDBJ databases">
        <title>Deep-cultivation of Planctomycetes and their phenomic and genomic characterization uncovers novel biology.</title>
        <authorList>
            <person name="Wiegand S."/>
            <person name="Jogler M."/>
            <person name="Boedeker C."/>
            <person name="Pinto D."/>
            <person name="Vollmers J."/>
            <person name="Rivas-Marin E."/>
            <person name="Kohn T."/>
            <person name="Peeters S.H."/>
            <person name="Heuer A."/>
            <person name="Rast P."/>
            <person name="Oberbeckmann S."/>
            <person name="Bunk B."/>
            <person name="Jeske O."/>
            <person name="Meyerdierks A."/>
            <person name="Storesund J.E."/>
            <person name="Kallscheuer N."/>
            <person name="Luecker S."/>
            <person name="Lage O.M."/>
            <person name="Pohl T."/>
            <person name="Merkel B.J."/>
            <person name="Hornburger P."/>
            <person name="Mueller R.-W."/>
            <person name="Bruemmer F."/>
            <person name="Labrenz M."/>
            <person name="Spormann A.M."/>
            <person name="Op den Camp H."/>
            <person name="Overmann J."/>
            <person name="Amann R."/>
            <person name="Jetten M.S.M."/>
            <person name="Mascher T."/>
            <person name="Medema M.H."/>
            <person name="Devos D.P."/>
            <person name="Kaster A.-K."/>
            <person name="Ovreas L."/>
            <person name="Rohde M."/>
            <person name="Galperin M.Y."/>
            <person name="Jogler C."/>
        </authorList>
    </citation>
    <scope>NUCLEOTIDE SEQUENCE [LARGE SCALE GENOMIC DNA]</scope>
    <source>
        <strain evidence="2 3">Pla133</strain>
    </source>
</reference>
<dbReference type="AlphaFoldDB" id="A0A518BDB9"/>
<gene>
    <name evidence="2" type="ORF">Pla133_00410</name>
</gene>
<keyword evidence="1" id="KW-0732">Signal</keyword>
<dbReference type="PROSITE" id="PS51257">
    <property type="entry name" value="PROKAR_LIPOPROTEIN"/>
    <property type="match status" value="1"/>
</dbReference>
<feature type="chain" id="PRO_5021840760" description="Lipoprotein" evidence="1">
    <location>
        <begin position="20"/>
        <end position="155"/>
    </location>
</feature>
<evidence type="ECO:0000313" key="2">
    <source>
        <dbReference type="EMBL" id="QDU64979.1"/>
    </source>
</evidence>
<dbReference type="RefSeq" id="WP_145061173.1">
    <property type="nucleotide sequence ID" value="NZ_CP036287.1"/>
</dbReference>
<evidence type="ECO:0000256" key="1">
    <source>
        <dbReference type="SAM" id="SignalP"/>
    </source>
</evidence>
<name>A0A518BDB9_9BACT</name>
<dbReference type="KEGG" id="pbap:Pla133_00410"/>
<dbReference type="Proteomes" id="UP000316921">
    <property type="component" value="Chromosome"/>
</dbReference>
<evidence type="ECO:0008006" key="4">
    <source>
        <dbReference type="Google" id="ProtNLM"/>
    </source>
</evidence>
<keyword evidence="3" id="KW-1185">Reference proteome</keyword>
<protein>
    <recommendedName>
        <fullName evidence="4">Lipoprotein</fullName>
    </recommendedName>
</protein>
<feature type="signal peptide" evidence="1">
    <location>
        <begin position="1"/>
        <end position="19"/>
    </location>
</feature>